<feature type="transmembrane region" description="Helical" evidence="1">
    <location>
        <begin position="6"/>
        <end position="32"/>
    </location>
</feature>
<gene>
    <name evidence="2" type="ORF">CARN4_1181</name>
</gene>
<name>E6Q5P8_9ZZZZ</name>
<keyword evidence="1" id="KW-1133">Transmembrane helix</keyword>
<sequence length="74" mass="8122">MGQCVSILVVIGNSMGIHAAAFLDSLLICVFWRTVKYRRIGTSYFAARSAMALGRGAARELLSPTSRLSKRSMR</sequence>
<dbReference type="EMBL" id="CABO01000038">
    <property type="protein sequence ID" value="CBI02519.1"/>
    <property type="molecule type" value="Genomic_DNA"/>
</dbReference>
<evidence type="ECO:0000256" key="1">
    <source>
        <dbReference type="SAM" id="Phobius"/>
    </source>
</evidence>
<keyword evidence="1" id="KW-0472">Membrane</keyword>
<evidence type="ECO:0000313" key="2">
    <source>
        <dbReference type="EMBL" id="CBI02519.1"/>
    </source>
</evidence>
<protein>
    <submittedName>
        <fullName evidence="2">Uncharacterized protein</fullName>
    </submittedName>
</protein>
<dbReference type="AlphaFoldDB" id="E6Q5P8"/>
<accession>E6Q5P8</accession>
<reference evidence="2" key="1">
    <citation type="submission" date="2009-10" db="EMBL/GenBank/DDBJ databases">
        <title>Diversity of trophic interactions inside an arsenic-rich microbial ecosystem.</title>
        <authorList>
            <person name="Bertin P.N."/>
            <person name="Heinrich-Salmeron A."/>
            <person name="Pelletier E."/>
            <person name="Goulhen-Chollet F."/>
            <person name="Arsene-Ploetze F."/>
            <person name="Gallien S."/>
            <person name="Calteau A."/>
            <person name="Vallenet D."/>
            <person name="Casiot C."/>
            <person name="Chane-Woon-Ming B."/>
            <person name="Giloteaux L."/>
            <person name="Barakat M."/>
            <person name="Bonnefoy V."/>
            <person name="Bruneel O."/>
            <person name="Chandler M."/>
            <person name="Cleiss J."/>
            <person name="Duran R."/>
            <person name="Elbaz-Poulichet F."/>
            <person name="Fonknechten N."/>
            <person name="Lauga B."/>
            <person name="Mornico D."/>
            <person name="Ortet P."/>
            <person name="Schaeffer C."/>
            <person name="Siguier P."/>
            <person name="Alexander Thil Smith A."/>
            <person name="Van Dorsselaer A."/>
            <person name="Weissenbach J."/>
            <person name="Medigue C."/>
            <person name="Le Paslier D."/>
        </authorList>
    </citation>
    <scope>NUCLEOTIDE SEQUENCE</scope>
</reference>
<organism evidence="2">
    <name type="scientific">mine drainage metagenome</name>
    <dbReference type="NCBI Taxonomy" id="410659"/>
    <lineage>
        <taxon>unclassified sequences</taxon>
        <taxon>metagenomes</taxon>
        <taxon>ecological metagenomes</taxon>
    </lineage>
</organism>
<proteinExistence type="predicted"/>
<comment type="caution">
    <text evidence="2">The sequence shown here is derived from an EMBL/GenBank/DDBJ whole genome shotgun (WGS) entry which is preliminary data.</text>
</comment>
<keyword evidence="1" id="KW-0812">Transmembrane</keyword>